<keyword evidence="6 9" id="KW-1133">Transmembrane helix</keyword>
<dbReference type="AlphaFoldDB" id="A0A9X2DMG1"/>
<dbReference type="Proteomes" id="UP001139179">
    <property type="component" value="Unassembled WGS sequence"/>
</dbReference>
<dbReference type="PANTHER" id="PTHR35011:SF5">
    <property type="entry name" value="SIALIC ACID TRAP TRANSPORTER SMALL PERMEASE PROTEIN SIAQ"/>
    <property type="match status" value="1"/>
</dbReference>
<evidence type="ECO:0000313" key="12">
    <source>
        <dbReference type="Proteomes" id="UP001139179"/>
    </source>
</evidence>
<keyword evidence="7 9" id="KW-0472">Membrane</keyword>
<dbReference type="Pfam" id="PF04290">
    <property type="entry name" value="DctQ"/>
    <property type="match status" value="1"/>
</dbReference>
<keyword evidence="5 9" id="KW-0812">Transmembrane</keyword>
<name>A0A9X2DMG1_9BACI</name>
<comment type="caution">
    <text evidence="11">The sequence shown here is derived from an EMBL/GenBank/DDBJ whole genome shotgun (WGS) entry which is preliminary data.</text>
</comment>
<evidence type="ECO:0000256" key="9">
    <source>
        <dbReference type="SAM" id="Phobius"/>
    </source>
</evidence>
<evidence type="ECO:0000256" key="3">
    <source>
        <dbReference type="ARBA" id="ARBA00022475"/>
    </source>
</evidence>
<protein>
    <submittedName>
        <fullName evidence="11">TRAP transporter small permease subunit</fullName>
    </submittedName>
</protein>
<sequence length="187" mass="21068">MSQKETIVSQQDRNLKWKAFDVLERILMILCGVAIAGFTLGVFLDVVTRSIGHPWLWLQEVTLGFFVYGIFLGASVAVRRNEHVILANTTENLRGASRVLLETFNRLVVLGVALSLLYFGYINFLHGFQSYLMPSMTPIAVLTVILPISGVLISLFTIEQLINGWKKGFHTHSMFEENKSDEEEMTG</sequence>
<accession>A0A9X2DMG1</accession>
<dbReference type="InterPro" id="IPR055348">
    <property type="entry name" value="DctQ"/>
</dbReference>
<dbReference type="InterPro" id="IPR007387">
    <property type="entry name" value="TRAP_DctQ"/>
</dbReference>
<keyword evidence="12" id="KW-1185">Reference proteome</keyword>
<dbReference type="GO" id="GO:0005886">
    <property type="term" value="C:plasma membrane"/>
    <property type="evidence" value="ECO:0007669"/>
    <property type="project" value="UniProtKB-SubCell"/>
</dbReference>
<dbReference type="PANTHER" id="PTHR35011">
    <property type="entry name" value="2,3-DIKETO-L-GULONATE TRAP TRANSPORTER SMALL PERMEASE PROTEIN YIAM"/>
    <property type="match status" value="1"/>
</dbReference>
<organism evidence="11 12">
    <name type="scientific">Halalkalibacter oceani</name>
    <dbReference type="NCBI Taxonomy" id="1653776"/>
    <lineage>
        <taxon>Bacteria</taxon>
        <taxon>Bacillati</taxon>
        <taxon>Bacillota</taxon>
        <taxon>Bacilli</taxon>
        <taxon>Bacillales</taxon>
        <taxon>Bacillaceae</taxon>
        <taxon>Halalkalibacter</taxon>
    </lineage>
</organism>
<evidence type="ECO:0000256" key="4">
    <source>
        <dbReference type="ARBA" id="ARBA00022519"/>
    </source>
</evidence>
<feature type="transmembrane region" description="Helical" evidence="9">
    <location>
        <begin position="56"/>
        <end position="78"/>
    </location>
</feature>
<dbReference type="GO" id="GO:0022857">
    <property type="term" value="F:transmembrane transporter activity"/>
    <property type="evidence" value="ECO:0007669"/>
    <property type="project" value="TreeGrafter"/>
</dbReference>
<evidence type="ECO:0000256" key="2">
    <source>
        <dbReference type="ARBA" id="ARBA00022448"/>
    </source>
</evidence>
<feature type="transmembrane region" description="Helical" evidence="9">
    <location>
        <begin position="26"/>
        <end position="44"/>
    </location>
</feature>
<keyword evidence="3" id="KW-1003">Cell membrane</keyword>
<reference evidence="11" key="1">
    <citation type="submission" date="2022-05" db="EMBL/GenBank/DDBJ databases">
        <title>Comparative Genomics of Spacecraft Associated Microbes.</title>
        <authorList>
            <person name="Tran M.T."/>
            <person name="Wright A."/>
            <person name="Seuylemezian A."/>
            <person name="Eisen J."/>
            <person name="Coil D."/>
        </authorList>
    </citation>
    <scope>NUCLEOTIDE SEQUENCE</scope>
    <source>
        <strain evidence="11">214.1.1</strain>
    </source>
</reference>
<dbReference type="RefSeq" id="WP_251194031.1">
    <property type="nucleotide sequence ID" value="NZ_JAMBOL010000003.1"/>
</dbReference>
<evidence type="ECO:0000313" key="11">
    <source>
        <dbReference type="EMBL" id="MCM3713499.1"/>
    </source>
</evidence>
<feature type="transmembrane region" description="Helical" evidence="9">
    <location>
        <begin position="139"/>
        <end position="158"/>
    </location>
</feature>
<dbReference type="GO" id="GO:0015740">
    <property type="term" value="P:C4-dicarboxylate transport"/>
    <property type="evidence" value="ECO:0007669"/>
    <property type="project" value="TreeGrafter"/>
</dbReference>
<evidence type="ECO:0000256" key="6">
    <source>
        <dbReference type="ARBA" id="ARBA00022989"/>
    </source>
</evidence>
<evidence type="ECO:0000259" key="10">
    <source>
        <dbReference type="Pfam" id="PF04290"/>
    </source>
</evidence>
<evidence type="ECO:0000256" key="8">
    <source>
        <dbReference type="ARBA" id="ARBA00038436"/>
    </source>
</evidence>
<evidence type="ECO:0000256" key="7">
    <source>
        <dbReference type="ARBA" id="ARBA00023136"/>
    </source>
</evidence>
<comment type="similarity">
    <text evidence="8">Belongs to the TRAP transporter small permease family.</text>
</comment>
<feature type="transmembrane region" description="Helical" evidence="9">
    <location>
        <begin position="99"/>
        <end position="119"/>
    </location>
</feature>
<feature type="domain" description="Tripartite ATP-independent periplasmic transporters DctQ component" evidence="10">
    <location>
        <begin position="39"/>
        <end position="166"/>
    </location>
</feature>
<proteinExistence type="inferred from homology"/>
<keyword evidence="4" id="KW-0997">Cell inner membrane</keyword>
<gene>
    <name evidence="11" type="ORF">M3202_05345</name>
</gene>
<evidence type="ECO:0000256" key="1">
    <source>
        <dbReference type="ARBA" id="ARBA00004429"/>
    </source>
</evidence>
<evidence type="ECO:0000256" key="5">
    <source>
        <dbReference type="ARBA" id="ARBA00022692"/>
    </source>
</evidence>
<comment type="subcellular location">
    <subcellularLocation>
        <location evidence="1">Cell inner membrane</location>
        <topology evidence="1">Multi-pass membrane protein</topology>
    </subcellularLocation>
</comment>
<dbReference type="EMBL" id="JAMBOL010000003">
    <property type="protein sequence ID" value="MCM3713499.1"/>
    <property type="molecule type" value="Genomic_DNA"/>
</dbReference>
<keyword evidence="2" id="KW-0813">Transport</keyword>